<organism evidence="1">
    <name type="scientific">marine sediment metagenome</name>
    <dbReference type="NCBI Taxonomy" id="412755"/>
    <lineage>
        <taxon>unclassified sequences</taxon>
        <taxon>metagenomes</taxon>
        <taxon>ecological metagenomes</taxon>
    </lineage>
</organism>
<proteinExistence type="predicted"/>
<sequence length="43" mass="5147">MSLVQIEKDKPETKPKTYIEMMEQRLEIIEKVQKQDIATIEQL</sequence>
<accession>A0A0F9N1U2</accession>
<feature type="non-terminal residue" evidence="1">
    <location>
        <position position="43"/>
    </location>
</feature>
<dbReference type="AlphaFoldDB" id="A0A0F9N1U2"/>
<protein>
    <submittedName>
        <fullName evidence="1">Uncharacterized protein</fullName>
    </submittedName>
</protein>
<name>A0A0F9N1U2_9ZZZZ</name>
<comment type="caution">
    <text evidence="1">The sequence shown here is derived from an EMBL/GenBank/DDBJ whole genome shotgun (WGS) entry which is preliminary data.</text>
</comment>
<evidence type="ECO:0000313" key="1">
    <source>
        <dbReference type="EMBL" id="KKN13500.1"/>
    </source>
</evidence>
<gene>
    <name evidence="1" type="ORF">LCGC14_1005940</name>
</gene>
<reference evidence="1" key="1">
    <citation type="journal article" date="2015" name="Nature">
        <title>Complex archaea that bridge the gap between prokaryotes and eukaryotes.</title>
        <authorList>
            <person name="Spang A."/>
            <person name="Saw J.H."/>
            <person name="Jorgensen S.L."/>
            <person name="Zaremba-Niedzwiedzka K."/>
            <person name="Martijn J."/>
            <person name="Lind A.E."/>
            <person name="van Eijk R."/>
            <person name="Schleper C."/>
            <person name="Guy L."/>
            <person name="Ettema T.J."/>
        </authorList>
    </citation>
    <scope>NUCLEOTIDE SEQUENCE</scope>
</reference>
<dbReference type="EMBL" id="LAZR01003917">
    <property type="protein sequence ID" value="KKN13500.1"/>
    <property type="molecule type" value="Genomic_DNA"/>
</dbReference>